<evidence type="ECO:0000313" key="3">
    <source>
        <dbReference type="Proteomes" id="UP000184076"/>
    </source>
</evidence>
<evidence type="ECO:0000259" key="1">
    <source>
        <dbReference type="SMART" id="SM01321"/>
    </source>
</evidence>
<reference evidence="3" key="1">
    <citation type="submission" date="2016-11" db="EMBL/GenBank/DDBJ databases">
        <authorList>
            <person name="Varghese N."/>
            <person name="Submissions S."/>
        </authorList>
    </citation>
    <scope>NUCLEOTIDE SEQUENCE [LARGE SCALE GENOMIC DNA]</scope>
    <source>
        <strain evidence="3">DSM 9756</strain>
    </source>
</reference>
<dbReference type="GO" id="GO:0006313">
    <property type="term" value="P:DNA transposition"/>
    <property type="evidence" value="ECO:0007669"/>
    <property type="project" value="InterPro"/>
</dbReference>
<dbReference type="OrthoDB" id="9800147at2"/>
<dbReference type="InterPro" id="IPR036515">
    <property type="entry name" value="Transposase_17_sf"/>
</dbReference>
<dbReference type="NCBIfam" id="NF047646">
    <property type="entry name" value="REP_Tyr_transpos"/>
    <property type="match status" value="1"/>
</dbReference>
<evidence type="ECO:0000313" key="2">
    <source>
        <dbReference type="EMBL" id="SHF90804.1"/>
    </source>
</evidence>
<gene>
    <name evidence="2" type="ORF">SAMN02745206_02895</name>
</gene>
<dbReference type="Proteomes" id="UP000184076">
    <property type="component" value="Unassembled WGS sequence"/>
</dbReference>
<dbReference type="Gene3D" id="3.30.70.1290">
    <property type="entry name" value="Transposase IS200-like"/>
    <property type="match status" value="1"/>
</dbReference>
<sequence length="161" mass="19140">MPDSKIKRRGRRRLKSFSYTGTWAHSITLYTHQRQHLFKSRQIVHPVLHILQDTAERFGFRIWAYCFMPDHLHILVQGSAPRSHQPGFMHRFKQMSGYAHKRQHGRKLWQESYYEHILRTEETIAAVARYIFENPVRKGLVETPAEWPFSGFLEGIDPKVI</sequence>
<dbReference type="SUPFAM" id="SSF143422">
    <property type="entry name" value="Transposase IS200-like"/>
    <property type="match status" value="1"/>
</dbReference>
<keyword evidence="3" id="KW-1185">Reference proteome</keyword>
<accession>A0A1M5FH40</accession>
<dbReference type="AlphaFoldDB" id="A0A1M5FH40"/>
<organism evidence="2 3">
    <name type="scientific">Desulfacinum infernum DSM 9756</name>
    <dbReference type="NCBI Taxonomy" id="1121391"/>
    <lineage>
        <taxon>Bacteria</taxon>
        <taxon>Pseudomonadati</taxon>
        <taxon>Thermodesulfobacteriota</taxon>
        <taxon>Syntrophobacteria</taxon>
        <taxon>Syntrophobacterales</taxon>
        <taxon>Syntrophobacteraceae</taxon>
        <taxon>Desulfacinum</taxon>
    </lineage>
</organism>
<name>A0A1M5FH40_9BACT</name>
<dbReference type="InterPro" id="IPR002686">
    <property type="entry name" value="Transposase_17"/>
</dbReference>
<dbReference type="PANTHER" id="PTHR36966">
    <property type="entry name" value="REP-ASSOCIATED TYROSINE TRANSPOSASE"/>
    <property type="match status" value="1"/>
</dbReference>
<dbReference type="STRING" id="1121391.SAMN02745206_02895"/>
<dbReference type="RefSeq" id="WP_084076513.1">
    <property type="nucleotide sequence ID" value="NZ_FQVB01000031.1"/>
</dbReference>
<dbReference type="Pfam" id="PF01797">
    <property type="entry name" value="Y1_Tnp"/>
    <property type="match status" value="1"/>
</dbReference>
<dbReference type="GO" id="GO:0004803">
    <property type="term" value="F:transposase activity"/>
    <property type="evidence" value="ECO:0007669"/>
    <property type="project" value="InterPro"/>
</dbReference>
<dbReference type="GO" id="GO:0043565">
    <property type="term" value="F:sequence-specific DNA binding"/>
    <property type="evidence" value="ECO:0007669"/>
    <property type="project" value="TreeGrafter"/>
</dbReference>
<dbReference type="SMART" id="SM01321">
    <property type="entry name" value="Y1_Tnp"/>
    <property type="match status" value="1"/>
</dbReference>
<dbReference type="InterPro" id="IPR052715">
    <property type="entry name" value="RAYT_transposase"/>
</dbReference>
<feature type="domain" description="Transposase IS200-like" evidence="1">
    <location>
        <begin position="19"/>
        <end position="134"/>
    </location>
</feature>
<dbReference type="PANTHER" id="PTHR36966:SF1">
    <property type="entry name" value="REP-ASSOCIATED TYROSINE TRANSPOSASE"/>
    <property type="match status" value="1"/>
</dbReference>
<dbReference type="EMBL" id="FQVB01000031">
    <property type="protein sequence ID" value="SHF90804.1"/>
    <property type="molecule type" value="Genomic_DNA"/>
</dbReference>
<protein>
    <submittedName>
        <fullName evidence="2">Putative transposase</fullName>
    </submittedName>
</protein>
<proteinExistence type="predicted"/>